<keyword evidence="8" id="KW-0333">Golgi apparatus</keyword>
<proteinExistence type="inferred from homology"/>
<keyword evidence="5 13" id="KW-0812">Transmembrane</keyword>
<evidence type="ECO:0000256" key="8">
    <source>
        <dbReference type="ARBA" id="ARBA00023034"/>
    </source>
</evidence>
<evidence type="ECO:0000256" key="5">
    <source>
        <dbReference type="ARBA" id="ARBA00022692"/>
    </source>
</evidence>
<dbReference type="STRING" id="52670.A0A2I4CDH7"/>
<dbReference type="PANTHER" id="PTHR11987:SF50">
    <property type="entry name" value="ALPHA-2,8-SIALYLTRANSFERASE 8F"/>
    <property type="match status" value="1"/>
</dbReference>
<dbReference type="InterPro" id="IPR038578">
    <property type="entry name" value="GT29-like_sf"/>
</dbReference>
<dbReference type="GO" id="GO:0000139">
    <property type="term" value="C:Golgi membrane"/>
    <property type="evidence" value="ECO:0007669"/>
    <property type="project" value="UniProtKB-SubCell"/>
</dbReference>
<evidence type="ECO:0000256" key="7">
    <source>
        <dbReference type="ARBA" id="ARBA00022989"/>
    </source>
</evidence>
<evidence type="ECO:0000256" key="4">
    <source>
        <dbReference type="ARBA" id="ARBA00022679"/>
    </source>
</evidence>
<dbReference type="OrthoDB" id="10264956at2759"/>
<dbReference type="RefSeq" id="XP_013878041.1">
    <property type="nucleotide sequence ID" value="XM_014022587.1"/>
</dbReference>
<keyword evidence="11" id="KW-0325">Glycoprotein</keyword>
<protein>
    <submittedName>
        <fullName evidence="15">Alpha-2,8-sialyltransferase 8F</fullName>
    </submittedName>
</protein>
<dbReference type="Pfam" id="PF00777">
    <property type="entry name" value="Glyco_transf_29"/>
    <property type="match status" value="1"/>
</dbReference>
<name>A0A2I4CDH7_AUSLI</name>
<dbReference type="InParanoid" id="A0A2I4CDH7"/>
<evidence type="ECO:0000256" key="9">
    <source>
        <dbReference type="ARBA" id="ARBA00023136"/>
    </source>
</evidence>
<dbReference type="Gene3D" id="3.90.1480.20">
    <property type="entry name" value="Glycosyl transferase family 29"/>
    <property type="match status" value="1"/>
</dbReference>
<keyword evidence="4" id="KW-0808">Transferase</keyword>
<evidence type="ECO:0000256" key="11">
    <source>
        <dbReference type="ARBA" id="ARBA00023180"/>
    </source>
</evidence>
<dbReference type="Proteomes" id="UP000192220">
    <property type="component" value="Unplaced"/>
</dbReference>
<accession>A0A2I4CDH7</accession>
<feature type="disulfide bond" evidence="12">
    <location>
        <begin position="140"/>
        <end position="289"/>
    </location>
</feature>
<comment type="similarity">
    <text evidence="2">Belongs to the glycosyltransferase 29 family.</text>
</comment>
<dbReference type="GeneID" id="106527647"/>
<keyword evidence="7 13" id="KW-1133">Transmembrane helix</keyword>
<dbReference type="InterPro" id="IPR012163">
    <property type="entry name" value="Sialyl_trans"/>
</dbReference>
<evidence type="ECO:0000256" key="6">
    <source>
        <dbReference type="ARBA" id="ARBA00022968"/>
    </source>
</evidence>
<reference evidence="15" key="1">
    <citation type="submission" date="2025-08" db="UniProtKB">
        <authorList>
            <consortium name="RefSeq"/>
        </authorList>
    </citation>
    <scope>IDENTIFICATION</scope>
    <source>
        <strain evidence="15">Quisiro</strain>
        <tissue evidence="15">Liver</tissue>
    </source>
</reference>
<dbReference type="PANTHER" id="PTHR11987">
    <property type="entry name" value="ALPHA-2,8-SIALYLTRANSFERASE"/>
    <property type="match status" value="1"/>
</dbReference>
<dbReference type="InterPro" id="IPR050943">
    <property type="entry name" value="Glycosyltr_29_Sialyltrsf"/>
</dbReference>
<dbReference type="GO" id="GO:0006491">
    <property type="term" value="P:N-glycan processing"/>
    <property type="evidence" value="ECO:0007669"/>
    <property type="project" value="TreeGrafter"/>
</dbReference>
<dbReference type="KEGG" id="alim:106527647"/>
<evidence type="ECO:0000256" key="1">
    <source>
        <dbReference type="ARBA" id="ARBA00004323"/>
    </source>
</evidence>
<comment type="subcellular location">
    <subcellularLocation>
        <location evidence="1">Golgi apparatus membrane</location>
        <topology evidence="1">Single-pass type II membrane protein</topology>
    </subcellularLocation>
</comment>
<dbReference type="GO" id="GO:0009311">
    <property type="term" value="P:oligosaccharide metabolic process"/>
    <property type="evidence" value="ECO:0007669"/>
    <property type="project" value="TreeGrafter"/>
</dbReference>
<dbReference type="FunFam" id="3.90.1480.20:FF:000001">
    <property type="entry name" value="ST8 alpha-N-acetyl-neuraminide alpha-2,8-sialyltransferase 2"/>
    <property type="match status" value="1"/>
</dbReference>
<dbReference type="InterPro" id="IPR001675">
    <property type="entry name" value="Glyco_trans_29"/>
</dbReference>
<feature type="transmembrane region" description="Helical" evidence="13">
    <location>
        <begin position="6"/>
        <end position="27"/>
    </location>
</feature>
<keyword evidence="10" id="KW-1015">Disulfide bond</keyword>
<dbReference type="GO" id="GO:0003828">
    <property type="term" value="F:alpha-N-acetylneuraminate alpha-2,8-sialyltransferase activity"/>
    <property type="evidence" value="ECO:0007669"/>
    <property type="project" value="TreeGrafter"/>
</dbReference>
<keyword evidence="14" id="KW-1185">Reference proteome</keyword>
<evidence type="ECO:0000256" key="2">
    <source>
        <dbReference type="ARBA" id="ARBA00006003"/>
    </source>
</evidence>
<evidence type="ECO:0000256" key="10">
    <source>
        <dbReference type="ARBA" id="ARBA00023157"/>
    </source>
</evidence>
<evidence type="ECO:0000256" key="12">
    <source>
        <dbReference type="PIRSR" id="PIRSR005557-2"/>
    </source>
</evidence>
<sequence length="357" mass="40522">MKGQLLSVMIRLLFVCILLTTVLWFMLDTNNTKPRWRHPKIKSVPRSIDSCKTCGENIKAALKIYSQAWEKQEGNYQNFSLQLSNKCHGSEKAIITKVNTQLGSQIVYDGERKRILTVNQEMLDNFPNENPLPNKKWQTCAVVGNGGILANSSCGKRIDSAQFVIRCNLPPVTDGYEKDVGVKTNIVTANPTIFLQKYGALTGRRLPLMKKLQNYGDSLLLLPPFSFGMNTAVCLRVLYTIEDFGGPVRPVFINPDYLYNVSLFWRSQGLKATRPSTGIIMVSLALELCETVHLYGFWPFEVHPYSFQELANHYYDNKKATSFHAMPVEFKLLLELHKKGVLKMNLGDCEPNKDWSD</sequence>
<evidence type="ECO:0000313" key="15">
    <source>
        <dbReference type="RefSeq" id="XP_013878041.1"/>
    </source>
</evidence>
<dbReference type="PIRSF" id="PIRSF005557">
    <property type="entry name" value="Sialyl_trans"/>
    <property type="match status" value="1"/>
</dbReference>
<evidence type="ECO:0000313" key="14">
    <source>
        <dbReference type="Proteomes" id="UP000192220"/>
    </source>
</evidence>
<keyword evidence="6" id="KW-0735">Signal-anchor</keyword>
<evidence type="ECO:0000256" key="13">
    <source>
        <dbReference type="SAM" id="Phobius"/>
    </source>
</evidence>
<keyword evidence="9 13" id="KW-0472">Membrane</keyword>
<dbReference type="AlphaFoldDB" id="A0A2I4CDH7"/>
<keyword evidence="3" id="KW-0328">Glycosyltransferase</keyword>
<gene>
    <name evidence="15" type="primary">LOC106527647</name>
</gene>
<organism evidence="14 15">
    <name type="scientific">Austrofundulus limnaeus</name>
    <name type="common">Annual killifish</name>
    <dbReference type="NCBI Taxonomy" id="52670"/>
    <lineage>
        <taxon>Eukaryota</taxon>
        <taxon>Metazoa</taxon>
        <taxon>Chordata</taxon>
        <taxon>Craniata</taxon>
        <taxon>Vertebrata</taxon>
        <taxon>Euteleostomi</taxon>
        <taxon>Actinopterygii</taxon>
        <taxon>Neopterygii</taxon>
        <taxon>Teleostei</taxon>
        <taxon>Neoteleostei</taxon>
        <taxon>Acanthomorphata</taxon>
        <taxon>Ovalentaria</taxon>
        <taxon>Atherinomorphae</taxon>
        <taxon>Cyprinodontiformes</taxon>
        <taxon>Rivulidae</taxon>
        <taxon>Austrofundulus</taxon>
    </lineage>
</organism>
<evidence type="ECO:0000256" key="3">
    <source>
        <dbReference type="ARBA" id="ARBA00022676"/>
    </source>
</evidence>